<dbReference type="PIRSF" id="PIRSF000865">
    <property type="entry name" value="Lipoprotein_lipase_LIPH"/>
    <property type="match status" value="1"/>
</dbReference>
<dbReference type="InterPro" id="IPR029058">
    <property type="entry name" value="AB_hydrolase_fold"/>
</dbReference>
<dbReference type="GO" id="GO:0004806">
    <property type="term" value="F:triacylglycerol lipase activity"/>
    <property type="evidence" value="ECO:0007669"/>
    <property type="project" value="InterPro"/>
</dbReference>
<dbReference type="SUPFAM" id="SSF53474">
    <property type="entry name" value="alpha/beta-Hydrolases"/>
    <property type="match status" value="1"/>
</dbReference>
<dbReference type="Pfam" id="PF00151">
    <property type="entry name" value="Lipase"/>
    <property type="match status" value="1"/>
</dbReference>
<evidence type="ECO:0000256" key="1">
    <source>
        <dbReference type="ARBA" id="ARBA00004613"/>
    </source>
</evidence>
<dbReference type="Pfam" id="PF01477">
    <property type="entry name" value="PLAT"/>
    <property type="match status" value="1"/>
</dbReference>
<feature type="active site" description="Charge relay system" evidence="5">
    <location>
        <position position="211"/>
    </location>
</feature>
<keyword evidence="6" id="KW-0479">Metal-binding</keyword>
<dbReference type="Proteomes" id="UP000245119">
    <property type="component" value="Linkage Group LG10"/>
</dbReference>
<dbReference type="PANTHER" id="PTHR11610">
    <property type="entry name" value="LIPASE"/>
    <property type="match status" value="1"/>
</dbReference>
<evidence type="ECO:0000256" key="8">
    <source>
        <dbReference type="RuleBase" id="RU004262"/>
    </source>
</evidence>
<comment type="subcellular location">
    <subcellularLocation>
        <location evidence="1">Secreted</location>
    </subcellularLocation>
</comment>
<protein>
    <recommendedName>
        <fullName evidence="9">PLAT domain-containing protein</fullName>
    </recommendedName>
</protein>
<dbReference type="InterPro" id="IPR001024">
    <property type="entry name" value="PLAT/LH2_dom"/>
</dbReference>
<feature type="binding site" evidence="6">
    <location>
        <position position="227"/>
    </location>
    <ligand>
        <name>Ca(2+)</name>
        <dbReference type="ChEBI" id="CHEBI:29108"/>
    </ligand>
</feature>
<evidence type="ECO:0000256" key="7">
    <source>
        <dbReference type="PROSITE-ProRule" id="PRU00152"/>
    </source>
</evidence>
<comment type="caution">
    <text evidence="10">The sequence shown here is derived from an EMBL/GenBank/DDBJ whole genome shotgun (WGS) entry which is preliminary data.</text>
</comment>
<dbReference type="GO" id="GO:0005615">
    <property type="term" value="C:extracellular space"/>
    <property type="evidence" value="ECO:0007669"/>
    <property type="project" value="TreeGrafter"/>
</dbReference>
<dbReference type="PRINTS" id="PR00821">
    <property type="entry name" value="TAGLIPASE"/>
</dbReference>
<feature type="binding site" evidence="6">
    <location>
        <position position="230"/>
    </location>
    <ligand>
        <name>Ca(2+)</name>
        <dbReference type="ChEBI" id="CHEBI:29108"/>
    </ligand>
</feature>
<accession>A0A2T7NR54</accession>
<dbReference type="PRINTS" id="PR00823">
    <property type="entry name" value="PANCLIPASE"/>
</dbReference>
<keyword evidence="6" id="KW-0106">Calcium</keyword>
<dbReference type="InterPro" id="IPR033906">
    <property type="entry name" value="Lipase_N"/>
</dbReference>
<evidence type="ECO:0000256" key="4">
    <source>
        <dbReference type="ARBA" id="ARBA00023157"/>
    </source>
</evidence>
<dbReference type="CDD" id="cd00707">
    <property type="entry name" value="Pancreat_lipase_like"/>
    <property type="match status" value="1"/>
</dbReference>
<keyword evidence="4" id="KW-1015">Disulfide bond</keyword>
<evidence type="ECO:0000256" key="6">
    <source>
        <dbReference type="PIRSR" id="PIRSR000865-2"/>
    </source>
</evidence>
<evidence type="ECO:0000259" key="9">
    <source>
        <dbReference type="PROSITE" id="PS50095"/>
    </source>
</evidence>
<dbReference type="GO" id="GO:0016042">
    <property type="term" value="P:lipid catabolic process"/>
    <property type="evidence" value="ECO:0007669"/>
    <property type="project" value="TreeGrafter"/>
</dbReference>
<dbReference type="OrthoDB" id="199913at2759"/>
<evidence type="ECO:0000313" key="11">
    <source>
        <dbReference type="Proteomes" id="UP000245119"/>
    </source>
</evidence>
<dbReference type="EMBL" id="PZQS01000010">
    <property type="protein sequence ID" value="PVD23638.1"/>
    <property type="molecule type" value="Genomic_DNA"/>
</dbReference>
<dbReference type="PANTHER" id="PTHR11610:SF181">
    <property type="entry name" value="INACTIVE PANCREATIC LIPASE-RELATED PROTEIN 1-LIKE"/>
    <property type="match status" value="1"/>
</dbReference>
<dbReference type="InterPro" id="IPR002331">
    <property type="entry name" value="Lipase_panc"/>
</dbReference>
<reference evidence="10 11" key="1">
    <citation type="submission" date="2018-04" db="EMBL/GenBank/DDBJ databases">
        <title>The genome of golden apple snail Pomacea canaliculata provides insight into stress tolerance and invasive adaptation.</title>
        <authorList>
            <person name="Liu C."/>
            <person name="Liu B."/>
            <person name="Ren Y."/>
            <person name="Zhang Y."/>
            <person name="Wang H."/>
            <person name="Li S."/>
            <person name="Jiang F."/>
            <person name="Yin L."/>
            <person name="Zhang G."/>
            <person name="Qian W."/>
            <person name="Fan W."/>
        </authorList>
    </citation>
    <scope>NUCLEOTIDE SEQUENCE [LARGE SCALE GENOMIC DNA]</scope>
    <source>
        <strain evidence="10">SZHN2017</strain>
        <tissue evidence="10">Muscle</tissue>
    </source>
</reference>
<evidence type="ECO:0000256" key="5">
    <source>
        <dbReference type="PIRSR" id="PIRSR000865-1"/>
    </source>
</evidence>
<feature type="domain" description="PLAT" evidence="9">
    <location>
        <begin position="335"/>
        <end position="464"/>
    </location>
</feature>
<dbReference type="InterPro" id="IPR000734">
    <property type="entry name" value="TAG_lipase"/>
</dbReference>
<dbReference type="GO" id="GO:0046872">
    <property type="term" value="F:metal ion binding"/>
    <property type="evidence" value="ECO:0007669"/>
    <property type="project" value="UniProtKB-KW"/>
</dbReference>
<organism evidence="10 11">
    <name type="scientific">Pomacea canaliculata</name>
    <name type="common">Golden apple snail</name>
    <dbReference type="NCBI Taxonomy" id="400727"/>
    <lineage>
        <taxon>Eukaryota</taxon>
        <taxon>Metazoa</taxon>
        <taxon>Spiralia</taxon>
        <taxon>Lophotrochozoa</taxon>
        <taxon>Mollusca</taxon>
        <taxon>Gastropoda</taxon>
        <taxon>Caenogastropoda</taxon>
        <taxon>Architaenioglossa</taxon>
        <taxon>Ampullarioidea</taxon>
        <taxon>Ampullariidae</taxon>
        <taxon>Pomacea</taxon>
    </lineage>
</organism>
<dbReference type="InterPro" id="IPR016272">
    <property type="entry name" value="Lipase_LIPH"/>
</dbReference>
<dbReference type="InterPro" id="IPR013818">
    <property type="entry name" value="Lipase"/>
</dbReference>
<name>A0A2T7NR54_POMCA</name>
<proteinExistence type="inferred from homology"/>
<feature type="active site" description="Nucleophile" evidence="5">
    <location>
        <position position="188"/>
    </location>
</feature>
<dbReference type="Gene3D" id="3.40.50.1820">
    <property type="entry name" value="alpha/beta hydrolase"/>
    <property type="match status" value="1"/>
</dbReference>
<comment type="caution">
    <text evidence="7">Lacks conserved residue(s) required for the propagation of feature annotation.</text>
</comment>
<dbReference type="SUPFAM" id="SSF49723">
    <property type="entry name" value="Lipase/lipooxygenase domain (PLAT/LH2 domain)"/>
    <property type="match status" value="1"/>
</dbReference>
<dbReference type="PROSITE" id="PS50095">
    <property type="entry name" value="PLAT"/>
    <property type="match status" value="1"/>
</dbReference>
<evidence type="ECO:0000256" key="2">
    <source>
        <dbReference type="ARBA" id="ARBA00010701"/>
    </source>
</evidence>
<dbReference type="InterPro" id="IPR036392">
    <property type="entry name" value="PLAT/LH2_dom_sf"/>
</dbReference>
<evidence type="ECO:0000313" key="10">
    <source>
        <dbReference type="EMBL" id="PVD23638.1"/>
    </source>
</evidence>
<evidence type="ECO:0000256" key="3">
    <source>
        <dbReference type="ARBA" id="ARBA00022525"/>
    </source>
</evidence>
<dbReference type="FunFam" id="3.40.50.1820:FF:000033">
    <property type="entry name" value="Pancreatic triacylglycerol lipase"/>
    <property type="match status" value="1"/>
</dbReference>
<dbReference type="AlphaFoldDB" id="A0A2T7NR54"/>
<keyword evidence="11" id="KW-1185">Reference proteome</keyword>
<sequence>MDPPCWVQVRTAQTRATGRQLFGNNHHESWRTPPGSTVCYGDLGCFSNDAPFFSLERPISFLPQSPDVINPTFTLYTRQSPAQGYRLRSGDTTGLARSTFNASRPSKFIVHGFLESFLATWMPDMKDALLRQGDYNVVLVDWGSGSFSLYGQASANGRVVGAMIAQLITFIQNTTGARLEDMHIVGHSLGSHVAGYAGERLKHLGRITGLDPAEPYFQHTDPTVRLDPTDALFVDVIHTDGASFYSTKLGLGMAQACGHVDYYPNGGHDQPGCDKSPITHLEENGLYLGVREIIGCNHARAYHLAIDSINSACPFLAYRCDSEDDFKVRAARGRYHYGLSLTLAQPIASQQERGTLYARLTGTSGHTEEVKLTNDNVYFNPGQTYTFVMTSKLPLGDVTSVEVRWDHDSELLNVFSWNVLGLRHPKLYVGRIDITSGETQQTATFCGQGIGVETDQAQVFSGKC</sequence>
<comment type="similarity">
    <text evidence="2 8">Belongs to the AB hydrolase superfamily. Lipase family.</text>
</comment>
<feature type="binding site" evidence="6">
    <location>
        <position position="225"/>
    </location>
    <ligand>
        <name>Ca(2+)</name>
        <dbReference type="ChEBI" id="CHEBI:29108"/>
    </ligand>
</feature>
<gene>
    <name evidence="10" type="ORF">C0Q70_16911</name>
</gene>
<feature type="active site" description="Charge relay system" evidence="5">
    <location>
        <position position="298"/>
    </location>
</feature>
<keyword evidence="3" id="KW-0964">Secreted</keyword>
<dbReference type="SMART" id="SM00308">
    <property type="entry name" value="LH2"/>
    <property type="match status" value="1"/>
</dbReference>
<dbReference type="Gene3D" id="2.60.60.20">
    <property type="entry name" value="PLAT/LH2 domain"/>
    <property type="match status" value="1"/>
</dbReference>
<dbReference type="STRING" id="400727.A0A2T7NR54"/>